<gene>
    <name evidence="1" type="ORF">B296_00026501</name>
</gene>
<proteinExistence type="predicted"/>
<dbReference type="AlphaFoldDB" id="A0A426YY00"/>
<dbReference type="Proteomes" id="UP000287651">
    <property type="component" value="Unassembled WGS sequence"/>
</dbReference>
<sequence length="160" mass="16954">MTLWQLNRHYARSIEVAPSVSGCRMMWSGELALGSGVARGDRFGPLSIISFFPLGKGISRALGKALSACRRYCALRESTESEKRVPSLGRLGMEALGSSVRHPAMTYGVPDMTSGGKRCLLTPGREGSGSTQRMGISGCTVWGAVVGVPMGALAVEYVGR</sequence>
<name>A0A426YY00_ENSVE</name>
<protein>
    <submittedName>
        <fullName evidence="1">Uncharacterized protein</fullName>
    </submittedName>
</protein>
<comment type="caution">
    <text evidence="1">The sequence shown here is derived from an EMBL/GenBank/DDBJ whole genome shotgun (WGS) entry which is preliminary data.</text>
</comment>
<evidence type="ECO:0000313" key="1">
    <source>
        <dbReference type="EMBL" id="RRT56595.1"/>
    </source>
</evidence>
<reference evidence="1 2" key="1">
    <citation type="journal article" date="2014" name="Agronomy (Basel)">
        <title>A Draft Genome Sequence for Ensete ventricosum, the Drought-Tolerant Tree Against Hunger.</title>
        <authorList>
            <person name="Harrison J."/>
            <person name="Moore K.A."/>
            <person name="Paszkiewicz K."/>
            <person name="Jones T."/>
            <person name="Grant M."/>
            <person name="Ambacheew D."/>
            <person name="Muzemil S."/>
            <person name="Studholme D.J."/>
        </authorList>
    </citation>
    <scope>NUCLEOTIDE SEQUENCE [LARGE SCALE GENOMIC DNA]</scope>
</reference>
<evidence type="ECO:0000313" key="2">
    <source>
        <dbReference type="Proteomes" id="UP000287651"/>
    </source>
</evidence>
<organism evidence="1 2">
    <name type="scientific">Ensete ventricosum</name>
    <name type="common">Abyssinian banana</name>
    <name type="synonym">Musa ensete</name>
    <dbReference type="NCBI Taxonomy" id="4639"/>
    <lineage>
        <taxon>Eukaryota</taxon>
        <taxon>Viridiplantae</taxon>
        <taxon>Streptophyta</taxon>
        <taxon>Embryophyta</taxon>
        <taxon>Tracheophyta</taxon>
        <taxon>Spermatophyta</taxon>
        <taxon>Magnoliopsida</taxon>
        <taxon>Liliopsida</taxon>
        <taxon>Zingiberales</taxon>
        <taxon>Musaceae</taxon>
        <taxon>Ensete</taxon>
    </lineage>
</organism>
<accession>A0A426YY00</accession>
<dbReference type="EMBL" id="AMZH03009559">
    <property type="protein sequence ID" value="RRT56595.1"/>
    <property type="molecule type" value="Genomic_DNA"/>
</dbReference>